<proteinExistence type="predicted"/>
<dbReference type="RefSeq" id="WP_020984606.1">
    <property type="nucleotide sequence ID" value="NZ_AHMT02000044.1"/>
</dbReference>
<evidence type="ECO:0000313" key="2">
    <source>
        <dbReference type="EMBL" id="EQA61814.1"/>
    </source>
</evidence>
<keyword evidence="1" id="KW-0472">Membrane</keyword>
<name>V6I6P7_9LEPT</name>
<protein>
    <submittedName>
        <fullName evidence="2">Uncharacterized protein</fullName>
    </submittedName>
</protein>
<sequence>MDCNCGNHNIRSQSLNGELGFWPFDWLERKATEFCMEKAYEQLTPLAAFLIALFAFVLLSGRIKWV</sequence>
<accession>V6I6P7</accession>
<dbReference type="Proteomes" id="UP000018747">
    <property type="component" value="Unassembled WGS sequence"/>
</dbReference>
<keyword evidence="1" id="KW-0812">Transmembrane</keyword>
<evidence type="ECO:0000256" key="1">
    <source>
        <dbReference type="SAM" id="Phobius"/>
    </source>
</evidence>
<gene>
    <name evidence="2" type="ORF">LEP1GSC062_3246</name>
</gene>
<keyword evidence="3" id="KW-1185">Reference proteome</keyword>
<organism evidence="2 3">
    <name type="scientific">Leptospira alexanderi serovar Manhao 3 str. L 60</name>
    <dbReference type="NCBI Taxonomy" id="1049759"/>
    <lineage>
        <taxon>Bacteria</taxon>
        <taxon>Pseudomonadati</taxon>
        <taxon>Spirochaetota</taxon>
        <taxon>Spirochaetia</taxon>
        <taxon>Leptospirales</taxon>
        <taxon>Leptospiraceae</taxon>
        <taxon>Leptospira</taxon>
    </lineage>
</organism>
<dbReference type="AlphaFoldDB" id="V6I6P7"/>
<dbReference type="EMBL" id="AHMT02000044">
    <property type="protein sequence ID" value="EQA61814.1"/>
    <property type="molecule type" value="Genomic_DNA"/>
</dbReference>
<keyword evidence="1" id="KW-1133">Transmembrane helix</keyword>
<reference evidence="2" key="1">
    <citation type="submission" date="2013-05" db="EMBL/GenBank/DDBJ databases">
        <authorList>
            <person name="Harkins D.M."/>
            <person name="Durkin A.S."/>
            <person name="Brinkac L.M."/>
            <person name="Haft D.H."/>
            <person name="Selengut J.D."/>
            <person name="Sanka R."/>
            <person name="DePew J."/>
            <person name="Purushe J."/>
            <person name="Hartskeerl R.A."/>
            <person name="Ahmed A."/>
            <person name="van der Linden H."/>
            <person name="Goris M.G.A."/>
            <person name="Vinetz J.M."/>
            <person name="Sutton G.G."/>
            <person name="Nierman W.C."/>
            <person name="Fouts D.E."/>
        </authorList>
    </citation>
    <scope>NUCLEOTIDE SEQUENCE [LARGE SCALE GENOMIC DNA]</scope>
    <source>
        <strain evidence="2">L 60</strain>
    </source>
</reference>
<evidence type="ECO:0000313" key="3">
    <source>
        <dbReference type="Proteomes" id="UP000018747"/>
    </source>
</evidence>
<comment type="caution">
    <text evidence="2">The sequence shown here is derived from an EMBL/GenBank/DDBJ whole genome shotgun (WGS) entry which is preliminary data.</text>
</comment>
<feature type="transmembrane region" description="Helical" evidence="1">
    <location>
        <begin position="43"/>
        <end position="61"/>
    </location>
</feature>